<dbReference type="PANTHER" id="PTHR22981">
    <property type="entry name" value="3-HYDROXYISOBUTYRATE DEHYDROGENASE-RELATED"/>
    <property type="match status" value="1"/>
</dbReference>
<keyword evidence="7" id="KW-1185">Reference proteome</keyword>
<sequence>MSGKQIGFVGVGRMGGFMTQRLLAAGHSVVVTDPSAEAVAALVAEGATSAGSPAEVASLSDIVFASLPSPAVVETVALGANGVADGGRAKIFVDLSTTGSRVAAKVAEGLTAKGVVAVDCPVSGGLAGAKNGTLAVMVSCPAETYADIEPILKIFGKLFYVGEKPGSAQTLKLVNNLLAACAMAISAEGMVMGMKAGLDPKVMIDVINVSSGRNSAIQDKFPRSVLPGTFDFGFMTGLSYKDVRLCLDEAEAMGIPMVVGSAVRQMLAMTNAVYGPDSDFTSMVRNVETWAGVEVRG</sequence>
<evidence type="ECO:0000259" key="4">
    <source>
        <dbReference type="Pfam" id="PF03446"/>
    </source>
</evidence>
<dbReference type="Pfam" id="PF14833">
    <property type="entry name" value="NAD_binding_11"/>
    <property type="match status" value="1"/>
</dbReference>
<dbReference type="PANTHER" id="PTHR22981:SF7">
    <property type="entry name" value="3-HYDROXYISOBUTYRATE DEHYDROGENASE, MITOCHONDRIAL"/>
    <property type="match status" value="1"/>
</dbReference>
<dbReference type="InterPro" id="IPR006115">
    <property type="entry name" value="6PGDH_NADP-bd"/>
</dbReference>
<dbReference type="InterPro" id="IPR008927">
    <property type="entry name" value="6-PGluconate_DH-like_C_sf"/>
</dbReference>
<dbReference type="Proteomes" id="UP000721844">
    <property type="component" value="Unassembled WGS sequence"/>
</dbReference>
<organism evidence="6 7">
    <name type="scientific">Acidisoma cellulosilyticum</name>
    <dbReference type="NCBI Taxonomy" id="2802395"/>
    <lineage>
        <taxon>Bacteria</taxon>
        <taxon>Pseudomonadati</taxon>
        <taxon>Pseudomonadota</taxon>
        <taxon>Alphaproteobacteria</taxon>
        <taxon>Acetobacterales</taxon>
        <taxon>Acidocellaceae</taxon>
        <taxon>Acidisoma</taxon>
    </lineage>
</organism>
<gene>
    <name evidence="6" type="ORF">ACELLULO517_20020</name>
</gene>
<dbReference type="GO" id="GO:0051287">
    <property type="term" value="F:NAD binding"/>
    <property type="evidence" value="ECO:0007669"/>
    <property type="project" value="InterPro"/>
</dbReference>
<dbReference type="Pfam" id="PF03446">
    <property type="entry name" value="NAD_binding_2"/>
    <property type="match status" value="1"/>
</dbReference>
<dbReference type="GO" id="GO:0050661">
    <property type="term" value="F:NADP binding"/>
    <property type="evidence" value="ECO:0007669"/>
    <property type="project" value="InterPro"/>
</dbReference>
<proteinExistence type="predicted"/>
<evidence type="ECO:0000256" key="1">
    <source>
        <dbReference type="ARBA" id="ARBA00023002"/>
    </source>
</evidence>
<dbReference type="EMBL" id="JAESVA010000008">
    <property type="protein sequence ID" value="MCB8882543.1"/>
    <property type="molecule type" value="Genomic_DNA"/>
</dbReference>
<evidence type="ECO:0000313" key="7">
    <source>
        <dbReference type="Proteomes" id="UP000721844"/>
    </source>
</evidence>
<dbReference type="RefSeq" id="WP_227309207.1">
    <property type="nucleotide sequence ID" value="NZ_JAESVA010000008.1"/>
</dbReference>
<keyword evidence="1" id="KW-0560">Oxidoreductase</keyword>
<protein>
    <submittedName>
        <fullName evidence="6">NAD(P)-dependent oxidoreductase</fullName>
    </submittedName>
</protein>
<evidence type="ECO:0000256" key="3">
    <source>
        <dbReference type="PIRSR" id="PIRSR000103-1"/>
    </source>
</evidence>
<dbReference type="SUPFAM" id="SSF51735">
    <property type="entry name" value="NAD(P)-binding Rossmann-fold domains"/>
    <property type="match status" value="1"/>
</dbReference>
<name>A0A964E615_9PROT</name>
<reference evidence="6 7" key="1">
    <citation type="journal article" date="2021" name="Microorganisms">
        <title>Acidisoma silvae sp. nov. and Acidisomacellulosilytica sp. nov., Two Acidophilic Bacteria Isolated from Decaying Wood, Hydrolyzing Cellulose and Producing Poly-3-hydroxybutyrate.</title>
        <authorList>
            <person name="Mieszkin S."/>
            <person name="Pouder E."/>
            <person name="Uroz S."/>
            <person name="Simon-Colin C."/>
            <person name="Alain K."/>
        </authorList>
    </citation>
    <scope>NUCLEOTIDE SEQUENCE [LARGE SCALE GENOMIC DNA]</scope>
    <source>
        <strain evidence="6 7">HW T5.17</strain>
    </source>
</reference>
<dbReference type="InterPro" id="IPR029154">
    <property type="entry name" value="HIBADH-like_NADP-bd"/>
</dbReference>
<dbReference type="InterPro" id="IPR013328">
    <property type="entry name" value="6PGD_dom2"/>
</dbReference>
<accession>A0A964E615</accession>
<evidence type="ECO:0000259" key="5">
    <source>
        <dbReference type="Pfam" id="PF14833"/>
    </source>
</evidence>
<feature type="domain" description="6-phosphogluconate dehydrogenase NADP-binding" evidence="4">
    <location>
        <begin position="5"/>
        <end position="162"/>
    </location>
</feature>
<dbReference type="InterPro" id="IPR015815">
    <property type="entry name" value="HIBADH-related"/>
</dbReference>
<dbReference type="GO" id="GO:0016616">
    <property type="term" value="F:oxidoreductase activity, acting on the CH-OH group of donors, NAD or NADP as acceptor"/>
    <property type="evidence" value="ECO:0007669"/>
    <property type="project" value="TreeGrafter"/>
</dbReference>
<feature type="active site" evidence="3">
    <location>
        <position position="172"/>
    </location>
</feature>
<dbReference type="Gene3D" id="1.10.1040.10">
    <property type="entry name" value="N-(1-d-carboxylethyl)-l-norvaline Dehydrogenase, domain 2"/>
    <property type="match status" value="1"/>
</dbReference>
<keyword evidence="2" id="KW-0520">NAD</keyword>
<dbReference type="Gene3D" id="3.40.50.720">
    <property type="entry name" value="NAD(P)-binding Rossmann-like Domain"/>
    <property type="match status" value="1"/>
</dbReference>
<dbReference type="PIRSF" id="PIRSF000103">
    <property type="entry name" value="HIBADH"/>
    <property type="match status" value="1"/>
</dbReference>
<dbReference type="SUPFAM" id="SSF48179">
    <property type="entry name" value="6-phosphogluconate dehydrogenase C-terminal domain-like"/>
    <property type="match status" value="1"/>
</dbReference>
<evidence type="ECO:0000313" key="6">
    <source>
        <dbReference type="EMBL" id="MCB8882543.1"/>
    </source>
</evidence>
<dbReference type="AlphaFoldDB" id="A0A964E615"/>
<comment type="caution">
    <text evidence="6">The sequence shown here is derived from an EMBL/GenBank/DDBJ whole genome shotgun (WGS) entry which is preliminary data.</text>
</comment>
<dbReference type="InterPro" id="IPR036291">
    <property type="entry name" value="NAD(P)-bd_dom_sf"/>
</dbReference>
<feature type="domain" description="3-hydroxyisobutyrate dehydrogenase-like NAD-binding" evidence="5">
    <location>
        <begin position="166"/>
        <end position="285"/>
    </location>
</feature>
<evidence type="ECO:0000256" key="2">
    <source>
        <dbReference type="ARBA" id="ARBA00023027"/>
    </source>
</evidence>